<evidence type="ECO:0000256" key="4">
    <source>
        <dbReference type="ARBA" id="ARBA00023136"/>
    </source>
</evidence>
<feature type="transmembrane region" description="Helical" evidence="5">
    <location>
        <begin position="73"/>
        <end position="90"/>
    </location>
</feature>
<evidence type="ECO:0008006" key="8">
    <source>
        <dbReference type="Google" id="ProtNLM"/>
    </source>
</evidence>
<feature type="transmembrane region" description="Helical" evidence="5">
    <location>
        <begin position="155"/>
        <end position="178"/>
    </location>
</feature>
<gene>
    <name evidence="6" type="ORF">AMOR_09350</name>
</gene>
<keyword evidence="7" id="KW-1185">Reference proteome</keyword>
<evidence type="ECO:0000256" key="5">
    <source>
        <dbReference type="SAM" id="Phobius"/>
    </source>
</evidence>
<protein>
    <recommendedName>
        <fullName evidence="8">VIT family protein</fullName>
    </recommendedName>
</protein>
<evidence type="ECO:0000256" key="1">
    <source>
        <dbReference type="ARBA" id="ARBA00004127"/>
    </source>
</evidence>
<evidence type="ECO:0000313" key="7">
    <source>
        <dbReference type="Proteomes" id="UP001162891"/>
    </source>
</evidence>
<evidence type="ECO:0000256" key="2">
    <source>
        <dbReference type="ARBA" id="ARBA00022692"/>
    </source>
</evidence>
<reference evidence="7" key="1">
    <citation type="journal article" date="2022" name="Int. J. Syst. Evol. Microbiol.">
        <title>Anaeromyxobacter oryzae sp. nov., Anaeromyxobacter diazotrophicus sp. nov. and Anaeromyxobacter paludicola sp. nov., isolated from paddy soils.</title>
        <authorList>
            <person name="Itoh H."/>
            <person name="Xu Z."/>
            <person name="Mise K."/>
            <person name="Masuda Y."/>
            <person name="Ushijima N."/>
            <person name="Hayakawa C."/>
            <person name="Shiratori Y."/>
            <person name="Senoo K."/>
        </authorList>
    </citation>
    <scope>NUCLEOTIDE SEQUENCE [LARGE SCALE GENOMIC DNA]</scope>
    <source>
        <strain evidence="7">Red232</strain>
    </source>
</reference>
<accession>A0ABM7WR52</accession>
<evidence type="ECO:0000256" key="3">
    <source>
        <dbReference type="ARBA" id="ARBA00022989"/>
    </source>
</evidence>
<comment type="subcellular location">
    <subcellularLocation>
        <location evidence="1">Endomembrane system</location>
        <topology evidence="1">Multi-pass membrane protein</topology>
    </subcellularLocation>
</comment>
<keyword evidence="4 5" id="KW-0472">Membrane</keyword>
<feature type="transmembrane region" description="Helical" evidence="5">
    <location>
        <begin position="34"/>
        <end position="53"/>
    </location>
</feature>
<dbReference type="EMBL" id="AP025591">
    <property type="protein sequence ID" value="BDG01939.1"/>
    <property type="molecule type" value="Genomic_DNA"/>
</dbReference>
<dbReference type="Pfam" id="PF01988">
    <property type="entry name" value="VIT1"/>
    <property type="match status" value="1"/>
</dbReference>
<keyword evidence="2 5" id="KW-0812">Transmembrane</keyword>
<organism evidence="6 7">
    <name type="scientific">Anaeromyxobacter oryzae</name>
    <dbReference type="NCBI Taxonomy" id="2918170"/>
    <lineage>
        <taxon>Bacteria</taxon>
        <taxon>Pseudomonadati</taxon>
        <taxon>Myxococcota</taxon>
        <taxon>Myxococcia</taxon>
        <taxon>Myxococcales</taxon>
        <taxon>Cystobacterineae</taxon>
        <taxon>Anaeromyxobacteraceae</taxon>
        <taxon>Anaeromyxobacter</taxon>
    </lineage>
</organism>
<proteinExistence type="predicted"/>
<dbReference type="InterPro" id="IPR008217">
    <property type="entry name" value="Ccc1_fam"/>
</dbReference>
<dbReference type="Proteomes" id="UP001162891">
    <property type="component" value="Chromosome"/>
</dbReference>
<evidence type="ECO:0000313" key="6">
    <source>
        <dbReference type="EMBL" id="BDG01939.1"/>
    </source>
</evidence>
<name>A0ABM7WR52_9BACT</name>
<feature type="transmembrane region" description="Helical" evidence="5">
    <location>
        <begin position="215"/>
        <end position="234"/>
    </location>
</feature>
<feature type="transmembrane region" description="Helical" evidence="5">
    <location>
        <begin position="184"/>
        <end position="203"/>
    </location>
</feature>
<keyword evidence="3 5" id="KW-1133">Transmembrane helix</keyword>
<dbReference type="RefSeq" id="WP_248358949.1">
    <property type="nucleotide sequence ID" value="NZ_AP025591.1"/>
</dbReference>
<sequence length="235" mass="24762">MASTAENPTRPAEDLAVPADRGLFRRLLDPDERFAEVLFGLIMVVTITGTISVTAGGREEVGTMLRGALGCNLAWGIADAVMYVLTTLIARGRGIVLLRAVRSAPDPRRAHAAIAGALPPVVAEVLTEADLETMRQRLAGAPPPPARPWLGRDDVLAALAVCLLVFVATFPVVIPFFFVEEARTALRLSNAVAIVMLYALGHLAARQAGGRPWRFGLAMVLLGAVLVAGIVALGG</sequence>